<dbReference type="Proteomes" id="UP000887574">
    <property type="component" value="Unplaced"/>
</dbReference>
<evidence type="ECO:0000259" key="6">
    <source>
        <dbReference type="Pfam" id="PF00394"/>
    </source>
</evidence>
<keyword evidence="4" id="KW-0186">Copper</keyword>
<dbReference type="Pfam" id="PF07732">
    <property type="entry name" value="Cu-oxidase_3"/>
    <property type="match status" value="1"/>
</dbReference>
<evidence type="ECO:0000256" key="1">
    <source>
        <dbReference type="ARBA" id="ARBA00010609"/>
    </source>
</evidence>
<dbReference type="InterPro" id="IPR008972">
    <property type="entry name" value="Cupredoxin"/>
</dbReference>
<name>A0A915DBR7_9BILA</name>
<keyword evidence="9" id="KW-1185">Reference proteome</keyword>
<keyword evidence="5" id="KW-0732">Signal</keyword>
<keyword evidence="3" id="KW-0560">Oxidoreductase</keyword>
<accession>A0A915DBR7</accession>
<sequence>MLLHYLLVTVIAFFPHVCWSWSKYEQPVELLKPNEDGVYEFELLLEPKLSMSSEHAFKALSIHEYNPKKMAWMEWDKDQLKGCDERFTLFEQADFQNSSSFNQMAEQRFSDLIQLNGRHIRLVAVNGQMPGPTIGVPLGAEVLVRVKNRLLVEGVTLHFHGLDMQDNWFNGGLAYLQQCPIAVKSDYSYRFVADRIGTHWYHGQFPRHQDNGLLGAFVVLPNDQTEEFQELRERGVHFHRDYVAILQDWPYQKSIEQQHGFNDNTLKWAYGFENDDEGVRQKMCTDYATWHGRPDPALPLTTYKVKSGENIRLRVIHGGWEQALMISIEGHRPITIIAADGTPVRPLTVDMLMIYPGERYDLLIRTLKQPARKQFCISQPVHCHMPIYGLANLEYEDVDFTEVDDVDFNQESCRQQSSKCWIFNCPFQPLPVHTQYSCLPVDQLEVDDSSKHMEMDILSKKIHLAGYEEHFLSIDPNTDMDGYIKHLPKKPGLAKGQPCECFYHKRFRLGNIVQLTVYNMGTTGGKVISGKGIPKIFRTVSMHVHGTHFYVVKMGFPSRSEDYYVTAMNPDLPCHNLLKGCLDLKWGNSSWLYGNLPGMRRRPSLRDTVIVPFGGYTVIRFRARNAGWWMLESCNTLHNDGGTKFAFAVGLEEQMPKIPPGMPLDCGGFRG</sequence>
<evidence type="ECO:0000259" key="8">
    <source>
        <dbReference type="Pfam" id="PF07732"/>
    </source>
</evidence>
<dbReference type="InterPro" id="IPR001117">
    <property type="entry name" value="Cu-oxidase_2nd"/>
</dbReference>
<evidence type="ECO:0000256" key="5">
    <source>
        <dbReference type="SAM" id="SignalP"/>
    </source>
</evidence>
<protein>
    <submittedName>
        <fullName evidence="10">Multicopper oxidase</fullName>
    </submittedName>
</protein>
<dbReference type="WBParaSite" id="jg18236">
    <property type="protein sequence ID" value="jg18236"/>
    <property type="gene ID" value="jg18236"/>
</dbReference>
<proteinExistence type="inferred from homology"/>
<organism evidence="9 10">
    <name type="scientific">Ditylenchus dipsaci</name>
    <dbReference type="NCBI Taxonomy" id="166011"/>
    <lineage>
        <taxon>Eukaryota</taxon>
        <taxon>Metazoa</taxon>
        <taxon>Ecdysozoa</taxon>
        <taxon>Nematoda</taxon>
        <taxon>Chromadorea</taxon>
        <taxon>Rhabditida</taxon>
        <taxon>Tylenchina</taxon>
        <taxon>Tylenchomorpha</taxon>
        <taxon>Sphaerularioidea</taxon>
        <taxon>Anguinidae</taxon>
        <taxon>Anguininae</taxon>
        <taxon>Ditylenchus</taxon>
    </lineage>
</organism>
<dbReference type="InterPro" id="IPR011707">
    <property type="entry name" value="Cu-oxidase-like_N"/>
</dbReference>
<feature type="domain" description="Plastocyanin-like" evidence="8">
    <location>
        <begin position="119"/>
        <end position="222"/>
    </location>
</feature>
<dbReference type="Pfam" id="PF07731">
    <property type="entry name" value="Cu-oxidase_2"/>
    <property type="match status" value="1"/>
</dbReference>
<dbReference type="PANTHER" id="PTHR11709">
    <property type="entry name" value="MULTI-COPPER OXIDASE"/>
    <property type="match status" value="1"/>
</dbReference>
<evidence type="ECO:0000259" key="7">
    <source>
        <dbReference type="Pfam" id="PF07731"/>
    </source>
</evidence>
<dbReference type="AlphaFoldDB" id="A0A915DBR7"/>
<comment type="similarity">
    <text evidence="1">Belongs to the multicopper oxidase family.</text>
</comment>
<evidence type="ECO:0000313" key="9">
    <source>
        <dbReference type="Proteomes" id="UP000887574"/>
    </source>
</evidence>
<dbReference type="GO" id="GO:0005886">
    <property type="term" value="C:plasma membrane"/>
    <property type="evidence" value="ECO:0007669"/>
    <property type="project" value="TreeGrafter"/>
</dbReference>
<reference evidence="10" key="1">
    <citation type="submission" date="2022-11" db="UniProtKB">
        <authorList>
            <consortium name="WormBaseParasite"/>
        </authorList>
    </citation>
    <scope>IDENTIFICATION</scope>
</reference>
<feature type="signal peptide" evidence="5">
    <location>
        <begin position="1"/>
        <end position="20"/>
    </location>
</feature>
<dbReference type="PANTHER" id="PTHR11709:SF394">
    <property type="entry name" value="FI03373P-RELATED"/>
    <property type="match status" value="1"/>
</dbReference>
<evidence type="ECO:0000256" key="2">
    <source>
        <dbReference type="ARBA" id="ARBA00022723"/>
    </source>
</evidence>
<dbReference type="SUPFAM" id="SSF49503">
    <property type="entry name" value="Cupredoxins"/>
    <property type="match status" value="3"/>
</dbReference>
<evidence type="ECO:0000256" key="3">
    <source>
        <dbReference type="ARBA" id="ARBA00023002"/>
    </source>
</evidence>
<dbReference type="InterPro" id="IPR045087">
    <property type="entry name" value="Cu-oxidase_fam"/>
</dbReference>
<dbReference type="GO" id="GO:0016491">
    <property type="term" value="F:oxidoreductase activity"/>
    <property type="evidence" value="ECO:0007669"/>
    <property type="project" value="UniProtKB-KW"/>
</dbReference>
<keyword evidence="2" id="KW-0479">Metal-binding</keyword>
<dbReference type="Pfam" id="PF00394">
    <property type="entry name" value="Cu-oxidase"/>
    <property type="match status" value="1"/>
</dbReference>
<dbReference type="GO" id="GO:0006826">
    <property type="term" value="P:iron ion transport"/>
    <property type="evidence" value="ECO:0007669"/>
    <property type="project" value="TreeGrafter"/>
</dbReference>
<evidence type="ECO:0000256" key="4">
    <source>
        <dbReference type="ARBA" id="ARBA00023008"/>
    </source>
</evidence>
<feature type="chain" id="PRO_5038100185" evidence="5">
    <location>
        <begin position="21"/>
        <end position="671"/>
    </location>
</feature>
<dbReference type="GO" id="GO:0005507">
    <property type="term" value="F:copper ion binding"/>
    <property type="evidence" value="ECO:0007669"/>
    <property type="project" value="InterPro"/>
</dbReference>
<feature type="domain" description="Plastocyanin-like" evidence="6">
    <location>
        <begin position="241"/>
        <end position="379"/>
    </location>
</feature>
<dbReference type="InterPro" id="IPR011706">
    <property type="entry name" value="Cu-oxidase_C"/>
</dbReference>
<feature type="domain" description="Plastocyanin-like" evidence="7">
    <location>
        <begin position="510"/>
        <end position="650"/>
    </location>
</feature>
<dbReference type="Gene3D" id="2.60.40.420">
    <property type="entry name" value="Cupredoxins - blue copper proteins"/>
    <property type="match status" value="3"/>
</dbReference>
<evidence type="ECO:0000313" key="10">
    <source>
        <dbReference type="WBParaSite" id="jg18236"/>
    </source>
</evidence>